<organism evidence="1 4">
    <name type="scientific">Yersinia pekkanenii</name>
    <dbReference type="NCBI Taxonomy" id="1288385"/>
    <lineage>
        <taxon>Bacteria</taxon>
        <taxon>Pseudomonadati</taxon>
        <taxon>Pseudomonadota</taxon>
        <taxon>Gammaproteobacteria</taxon>
        <taxon>Enterobacterales</taxon>
        <taxon>Yersiniaceae</taxon>
        <taxon>Yersinia</taxon>
    </lineage>
</organism>
<name>A0A0T9QCQ8_9GAMM</name>
<reference evidence="1" key="3">
    <citation type="submission" date="2015-03" db="EMBL/GenBank/DDBJ databases">
        <authorList>
            <person name="Murphy D."/>
        </authorList>
    </citation>
    <scope>NUCLEOTIDE SEQUENCE [LARGE SCALE GENOMIC DNA]</scope>
    <source>
        <strain evidence="1">A125KOH2</strain>
    </source>
</reference>
<evidence type="ECO:0000313" key="3">
    <source>
        <dbReference type="Proteomes" id="UP000044625"/>
    </source>
</evidence>
<evidence type="ECO:0000313" key="1">
    <source>
        <dbReference type="EMBL" id="CNI05746.1"/>
    </source>
</evidence>
<dbReference type="Proteomes" id="UP000045840">
    <property type="component" value="Unassembled WGS sequence"/>
</dbReference>
<dbReference type="EMBL" id="CQAZ01000026">
    <property type="protein sequence ID" value="CNI05746.1"/>
    <property type="molecule type" value="Genomic_DNA"/>
</dbReference>
<reference evidence="2 3" key="1">
    <citation type="submission" date="2015-03" db="EMBL/GenBank/DDBJ databases">
        <authorList>
            <consortium name="Pathogen Informatics"/>
            <person name="Murphy D."/>
        </authorList>
    </citation>
    <scope>NUCLEOTIDE SEQUENCE [LARGE SCALE GENOMIC DNA]</scope>
    <source>
        <strain evidence="3">type strain: CIP110230</strain>
        <strain evidence="2">Type strain: CIP110230</strain>
    </source>
</reference>
<evidence type="ECO:0000313" key="2">
    <source>
        <dbReference type="EMBL" id="CRY68797.1"/>
    </source>
</evidence>
<accession>A0A0T9QCQ8</accession>
<keyword evidence="3" id="KW-1185">Reference proteome</keyword>
<evidence type="ECO:0000313" key="4">
    <source>
        <dbReference type="Proteomes" id="UP000045840"/>
    </source>
</evidence>
<reference evidence="4" key="2">
    <citation type="submission" date="2015-03" db="EMBL/GenBank/DDBJ databases">
        <authorList>
            <consortium name="Pathogen Informatics"/>
        </authorList>
    </citation>
    <scope>NUCLEOTIDE SEQUENCE [LARGE SCALE GENOMIC DNA]</scope>
    <source>
        <strain evidence="4">A125KOH2</strain>
    </source>
</reference>
<gene>
    <name evidence="1" type="ORF">ERS008529_02938</name>
    <name evidence="2" type="ORF">ERS137968_03925</name>
</gene>
<dbReference type="Proteomes" id="UP000044625">
    <property type="component" value="Unassembled WGS sequence"/>
</dbReference>
<sequence>MSDSEDERERQLNQRLYDRLSKVSPELLSEFLYKRGVPVVSCLMCHSDNIGIPQTEIDNYESGKFTYISYVKVDTDGPRLSLMNYHYRLICRNCGFTSNIAVWPVLKWIEEQRNGEDG</sequence>
<proteinExistence type="predicted"/>
<dbReference type="AlphaFoldDB" id="A0A0T9QCQ8"/>
<dbReference type="STRING" id="1288385.ERS137968_03925"/>
<dbReference type="EMBL" id="CWJL01000026">
    <property type="protein sequence ID" value="CRY68797.1"/>
    <property type="molecule type" value="Genomic_DNA"/>
</dbReference>
<protein>
    <submittedName>
        <fullName evidence="1">Uncharacterized protein</fullName>
    </submittedName>
</protein>